<dbReference type="KEGG" id="rhoz:GXP67_18005"/>
<dbReference type="SUPFAM" id="SSF46894">
    <property type="entry name" value="C-terminal effector domain of the bipartite response regulators"/>
    <property type="match status" value="1"/>
</dbReference>
<dbReference type="RefSeq" id="WP_162444413.1">
    <property type="nucleotide sequence ID" value="NZ_CP048222.1"/>
</dbReference>
<name>A0A6C0GL80_9BACT</name>
<dbReference type="Gene3D" id="1.10.10.10">
    <property type="entry name" value="Winged helix-like DNA-binding domain superfamily/Winged helix DNA-binding domain"/>
    <property type="match status" value="1"/>
</dbReference>
<protein>
    <recommendedName>
        <fullName evidence="5">HTH luxR-type domain-containing protein</fullName>
    </recommendedName>
</protein>
<dbReference type="GO" id="GO:0003677">
    <property type="term" value="F:DNA binding"/>
    <property type="evidence" value="ECO:0007669"/>
    <property type="project" value="InterPro"/>
</dbReference>
<evidence type="ECO:0008006" key="5">
    <source>
        <dbReference type="Google" id="ProtNLM"/>
    </source>
</evidence>
<gene>
    <name evidence="3" type="ORF">GXP67_18005</name>
</gene>
<sequence>MKSAFFFYLFVFCYNSTAYSSNEGIVLLNPYISNYKNVSEGNQTEDTPDLIKSVYEETKNQPLQNRPLTLLTPEKEMDALYMNIMLSGMVVMLLISGLLYKMQRTHLHKNRQLAESRQSILQDELENRLLKEKELQRALEIKNQQLASYNMNLLQKNEMIEELRNHIEILKKTPSEQMPQQFKHIKRLLDNSLHIDKDWENFKLHFAQVHPSLFRNLKDRFPDLSNNDLKVCALVKLNLNLKESAAILGIAPESVKSARYRLRKKFNLSHEDSLVDFIRSMDVEEPIVLSA</sequence>
<keyword evidence="1" id="KW-0175">Coiled coil</keyword>
<dbReference type="GO" id="GO:0006355">
    <property type="term" value="P:regulation of DNA-templated transcription"/>
    <property type="evidence" value="ECO:0007669"/>
    <property type="project" value="InterPro"/>
</dbReference>
<evidence type="ECO:0000313" key="3">
    <source>
        <dbReference type="EMBL" id="QHT68400.1"/>
    </source>
</evidence>
<dbReference type="Proteomes" id="UP000480178">
    <property type="component" value="Chromosome"/>
</dbReference>
<dbReference type="EMBL" id="CP048222">
    <property type="protein sequence ID" value="QHT68400.1"/>
    <property type="molecule type" value="Genomic_DNA"/>
</dbReference>
<dbReference type="InterPro" id="IPR016032">
    <property type="entry name" value="Sig_transdc_resp-reg_C-effctor"/>
</dbReference>
<proteinExistence type="predicted"/>
<evidence type="ECO:0000313" key="4">
    <source>
        <dbReference type="Proteomes" id="UP000480178"/>
    </source>
</evidence>
<keyword evidence="2" id="KW-0472">Membrane</keyword>
<organism evidence="3 4">
    <name type="scientific">Rhodocytophaga rosea</name>
    <dbReference type="NCBI Taxonomy" id="2704465"/>
    <lineage>
        <taxon>Bacteria</taxon>
        <taxon>Pseudomonadati</taxon>
        <taxon>Bacteroidota</taxon>
        <taxon>Cytophagia</taxon>
        <taxon>Cytophagales</taxon>
        <taxon>Rhodocytophagaceae</taxon>
        <taxon>Rhodocytophaga</taxon>
    </lineage>
</organism>
<reference evidence="3 4" key="1">
    <citation type="submission" date="2020-01" db="EMBL/GenBank/DDBJ databases">
        <authorList>
            <person name="Kim M.K."/>
        </authorList>
    </citation>
    <scope>NUCLEOTIDE SEQUENCE [LARGE SCALE GENOMIC DNA]</scope>
    <source>
        <strain evidence="3 4">172606-1</strain>
    </source>
</reference>
<feature type="coiled-coil region" evidence="1">
    <location>
        <begin position="122"/>
        <end position="173"/>
    </location>
</feature>
<dbReference type="InterPro" id="IPR036388">
    <property type="entry name" value="WH-like_DNA-bd_sf"/>
</dbReference>
<keyword evidence="4" id="KW-1185">Reference proteome</keyword>
<keyword evidence="2" id="KW-0812">Transmembrane</keyword>
<evidence type="ECO:0000256" key="1">
    <source>
        <dbReference type="SAM" id="Coils"/>
    </source>
</evidence>
<dbReference type="AlphaFoldDB" id="A0A6C0GL80"/>
<keyword evidence="2" id="KW-1133">Transmembrane helix</keyword>
<accession>A0A6C0GL80</accession>
<evidence type="ECO:0000256" key="2">
    <source>
        <dbReference type="SAM" id="Phobius"/>
    </source>
</evidence>
<feature type="transmembrane region" description="Helical" evidence="2">
    <location>
        <begin position="80"/>
        <end position="100"/>
    </location>
</feature>